<dbReference type="AlphaFoldDB" id="A0A511MBX2"/>
<protein>
    <recommendedName>
        <fullName evidence="3">Arc-like DNA binding domain-containing protein</fullName>
    </recommendedName>
</protein>
<evidence type="ECO:0000313" key="1">
    <source>
        <dbReference type="EMBL" id="GEM38163.1"/>
    </source>
</evidence>
<reference evidence="1 2" key="1">
    <citation type="submission" date="2019-07" db="EMBL/GenBank/DDBJ databases">
        <title>Whole genome shotgun sequence of Nocardia ninae NBRC 108245.</title>
        <authorList>
            <person name="Hosoyama A."/>
            <person name="Uohara A."/>
            <person name="Ohji S."/>
            <person name="Ichikawa N."/>
        </authorList>
    </citation>
    <scope>NUCLEOTIDE SEQUENCE [LARGE SCALE GENOMIC DNA]</scope>
    <source>
        <strain evidence="1 2">NBRC 108245</strain>
    </source>
</reference>
<accession>A0A511MBX2</accession>
<name>A0A511MBX2_9NOCA</name>
<keyword evidence="2" id="KW-1185">Reference proteome</keyword>
<evidence type="ECO:0000313" key="2">
    <source>
        <dbReference type="Proteomes" id="UP000321424"/>
    </source>
</evidence>
<gene>
    <name evidence="1" type="ORF">NN4_26820</name>
</gene>
<evidence type="ECO:0008006" key="3">
    <source>
        <dbReference type="Google" id="ProtNLM"/>
    </source>
</evidence>
<sequence length="113" mass="12194">MPRARASEPVYTGSLATGGTVIRSAGDLLGGFWVRKERSMVSTMHSVRVPDEIWQSAMSRANTEGRTLTHVIVAALDDYAQAGDGKERAAAQVRAAMELLSVAAEALEPRRPR</sequence>
<comment type="caution">
    <text evidence="1">The sequence shown here is derived from an EMBL/GenBank/DDBJ whole genome shotgun (WGS) entry which is preliminary data.</text>
</comment>
<organism evidence="1 2">
    <name type="scientific">Nocardia ninae NBRC 108245</name>
    <dbReference type="NCBI Taxonomy" id="1210091"/>
    <lineage>
        <taxon>Bacteria</taxon>
        <taxon>Bacillati</taxon>
        <taxon>Actinomycetota</taxon>
        <taxon>Actinomycetes</taxon>
        <taxon>Mycobacteriales</taxon>
        <taxon>Nocardiaceae</taxon>
        <taxon>Nocardia</taxon>
    </lineage>
</organism>
<proteinExistence type="predicted"/>
<dbReference type="EMBL" id="BJXA01000014">
    <property type="protein sequence ID" value="GEM38163.1"/>
    <property type="molecule type" value="Genomic_DNA"/>
</dbReference>
<dbReference type="Proteomes" id="UP000321424">
    <property type="component" value="Unassembled WGS sequence"/>
</dbReference>